<feature type="compositionally biased region" description="Basic and acidic residues" evidence="1">
    <location>
        <begin position="484"/>
        <end position="502"/>
    </location>
</feature>
<proteinExistence type="predicted"/>
<feature type="compositionally biased region" description="Acidic residues" evidence="1">
    <location>
        <begin position="473"/>
        <end position="483"/>
    </location>
</feature>
<evidence type="ECO:0000313" key="3">
    <source>
        <dbReference type="Proteomes" id="UP000250235"/>
    </source>
</evidence>
<dbReference type="Proteomes" id="UP000250235">
    <property type="component" value="Unassembled WGS sequence"/>
</dbReference>
<feature type="region of interest" description="Disordered" evidence="1">
    <location>
        <begin position="450"/>
        <end position="502"/>
    </location>
</feature>
<protein>
    <submittedName>
        <fullName evidence="2">Agglutinin-1-like</fullName>
    </submittedName>
</protein>
<gene>
    <name evidence="2" type="ORF">F511_25781</name>
</gene>
<feature type="compositionally biased region" description="Basic and acidic residues" evidence="1">
    <location>
        <begin position="450"/>
        <end position="459"/>
    </location>
</feature>
<dbReference type="EMBL" id="KV016286">
    <property type="protein sequence ID" value="KZV19828.1"/>
    <property type="molecule type" value="Genomic_DNA"/>
</dbReference>
<sequence>MKMDGLPGELSSYPRSDSPSGYHLSSGESEHSRCRYSDLQDVCMAIESLTTLDLPMIVDLIGIYELKGPYYTLTMTDWFLQALSVIPRGSWGDVARRFTMVRWARTKPRRKLAVATLPRSSPDGCRTAAAVANIACGAWPHAAASSAAPSSKLLPRVAHPAAPQRNDLRKAGCLQSAIARLEGGHRAASARSHARPCARSTTGIKIPPSICTRRSDRFWHGRKLLVAVIETSPITRRTDGGDAAVGGGLALPKILFLCSTHCAQFPCTNHESSTCVTLNDSGIQLAVGPQPLWLRNHNFGLVHRIMVKRLATSPHDPLGINDSACKNQSVVVSVQYGPFNTYIPIRSTTIGNSRVARDPIAMHTSWRSNSDIASVTSIHWCWTVVQPVKERCACRRLEEVSEWINLKLRRPVGSRQTSLPYDICEKLDLRDISTSWLVISWEWSKAGASKKLEEQERTEQAQLQTKRGADAEVALEDQLEDENKEAGEEKERALQEPIKKPA</sequence>
<reference evidence="2 3" key="1">
    <citation type="journal article" date="2015" name="Proc. Natl. Acad. Sci. U.S.A.">
        <title>The resurrection genome of Boea hygrometrica: A blueprint for survival of dehydration.</title>
        <authorList>
            <person name="Xiao L."/>
            <person name="Yang G."/>
            <person name="Zhang L."/>
            <person name="Yang X."/>
            <person name="Zhao S."/>
            <person name="Ji Z."/>
            <person name="Zhou Q."/>
            <person name="Hu M."/>
            <person name="Wang Y."/>
            <person name="Chen M."/>
            <person name="Xu Y."/>
            <person name="Jin H."/>
            <person name="Xiao X."/>
            <person name="Hu G."/>
            <person name="Bao F."/>
            <person name="Hu Y."/>
            <person name="Wan P."/>
            <person name="Li L."/>
            <person name="Deng X."/>
            <person name="Kuang T."/>
            <person name="Xiang C."/>
            <person name="Zhu J.K."/>
            <person name="Oliver M.J."/>
            <person name="He Y."/>
        </authorList>
    </citation>
    <scope>NUCLEOTIDE SEQUENCE [LARGE SCALE GENOMIC DNA]</scope>
    <source>
        <strain evidence="3">cv. XS01</strain>
    </source>
</reference>
<evidence type="ECO:0000313" key="2">
    <source>
        <dbReference type="EMBL" id="KZV19828.1"/>
    </source>
</evidence>
<name>A0A2Z7AE01_9LAMI</name>
<feature type="region of interest" description="Disordered" evidence="1">
    <location>
        <begin position="1"/>
        <end position="29"/>
    </location>
</feature>
<evidence type="ECO:0000256" key="1">
    <source>
        <dbReference type="SAM" id="MobiDB-lite"/>
    </source>
</evidence>
<accession>A0A2Z7AE01</accession>
<keyword evidence="3" id="KW-1185">Reference proteome</keyword>
<organism evidence="2 3">
    <name type="scientific">Dorcoceras hygrometricum</name>
    <dbReference type="NCBI Taxonomy" id="472368"/>
    <lineage>
        <taxon>Eukaryota</taxon>
        <taxon>Viridiplantae</taxon>
        <taxon>Streptophyta</taxon>
        <taxon>Embryophyta</taxon>
        <taxon>Tracheophyta</taxon>
        <taxon>Spermatophyta</taxon>
        <taxon>Magnoliopsida</taxon>
        <taxon>eudicotyledons</taxon>
        <taxon>Gunneridae</taxon>
        <taxon>Pentapetalae</taxon>
        <taxon>asterids</taxon>
        <taxon>lamiids</taxon>
        <taxon>Lamiales</taxon>
        <taxon>Gesneriaceae</taxon>
        <taxon>Didymocarpoideae</taxon>
        <taxon>Trichosporeae</taxon>
        <taxon>Loxocarpinae</taxon>
        <taxon>Dorcoceras</taxon>
    </lineage>
</organism>
<dbReference type="AlphaFoldDB" id="A0A2Z7AE01"/>